<sequence length="163" mass="17709">MKAIEVAYASAPADEAVIHTLELEHPAFPGGVFRLCNGFNDIALTLETGETVTFTAAGLGINLPERAVVGREDLAFAMDNVTGDVRHNMLAAQEQGGEIPVRYRPYLETDPTGPAQPPLVLTAVGYADDRRSATVTASFRNLMDKRWPFLLFTPAKYPGIKYA</sequence>
<dbReference type="RefSeq" id="WP_345334461.1">
    <property type="nucleotide sequence ID" value="NZ_BAABJZ010000016.1"/>
</dbReference>
<dbReference type="Proteomes" id="UP001499988">
    <property type="component" value="Unassembled WGS sequence"/>
</dbReference>
<evidence type="ECO:0008006" key="3">
    <source>
        <dbReference type="Google" id="ProtNLM"/>
    </source>
</evidence>
<reference evidence="2" key="1">
    <citation type="journal article" date="2019" name="Int. J. Syst. Evol. Microbiol.">
        <title>The Global Catalogue of Microorganisms (GCM) 10K type strain sequencing project: providing services to taxonomists for standard genome sequencing and annotation.</title>
        <authorList>
            <consortium name="The Broad Institute Genomics Platform"/>
            <consortium name="The Broad Institute Genome Sequencing Center for Infectious Disease"/>
            <person name="Wu L."/>
            <person name="Ma J."/>
        </authorList>
    </citation>
    <scope>NUCLEOTIDE SEQUENCE [LARGE SCALE GENOMIC DNA]</scope>
    <source>
        <strain evidence="2">JCM 18401</strain>
    </source>
</reference>
<comment type="caution">
    <text evidence="1">The sequence shown here is derived from an EMBL/GenBank/DDBJ whole genome shotgun (WGS) entry which is preliminary data.</text>
</comment>
<accession>A0ABP9EIF8</accession>
<dbReference type="EMBL" id="BAABJZ010000016">
    <property type="protein sequence ID" value="GAA4879761.1"/>
    <property type="molecule type" value="Genomic_DNA"/>
</dbReference>
<dbReference type="Pfam" id="PF08875">
    <property type="entry name" value="DUF1833"/>
    <property type="match status" value="1"/>
</dbReference>
<organism evidence="1 2">
    <name type="scientific">Ferrimonas pelagia</name>
    <dbReference type="NCBI Taxonomy" id="1177826"/>
    <lineage>
        <taxon>Bacteria</taxon>
        <taxon>Pseudomonadati</taxon>
        <taxon>Pseudomonadota</taxon>
        <taxon>Gammaproteobacteria</taxon>
        <taxon>Alteromonadales</taxon>
        <taxon>Ferrimonadaceae</taxon>
        <taxon>Ferrimonas</taxon>
    </lineage>
</organism>
<protein>
    <recommendedName>
        <fullName evidence="3">DUF1833 domain-containing protein</fullName>
    </recommendedName>
</protein>
<evidence type="ECO:0000313" key="2">
    <source>
        <dbReference type="Proteomes" id="UP001499988"/>
    </source>
</evidence>
<name>A0ABP9EIF8_9GAMM</name>
<proteinExistence type="predicted"/>
<gene>
    <name evidence="1" type="ORF">GCM10023333_12330</name>
</gene>
<keyword evidence="2" id="KW-1185">Reference proteome</keyword>
<evidence type="ECO:0000313" key="1">
    <source>
        <dbReference type="EMBL" id="GAA4879761.1"/>
    </source>
</evidence>
<dbReference type="InterPro" id="IPR014974">
    <property type="entry name" value="DUF1833"/>
</dbReference>